<keyword evidence="3" id="KW-1185">Reference proteome</keyword>
<organism evidence="2 3">
    <name type="scientific">Lojkania enalia</name>
    <dbReference type="NCBI Taxonomy" id="147567"/>
    <lineage>
        <taxon>Eukaryota</taxon>
        <taxon>Fungi</taxon>
        <taxon>Dikarya</taxon>
        <taxon>Ascomycota</taxon>
        <taxon>Pezizomycotina</taxon>
        <taxon>Dothideomycetes</taxon>
        <taxon>Pleosporomycetidae</taxon>
        <taxon>Pleosporales</taxon>
        <taxon>Pleosporales incertae sedis</taxon>
        <taxon>Lojkania</taxon>
    </lineage>
</organism>
<dbReference type="Proteomes" id="UP000800093">
    <property type="component" value="Unassembled WGS sequence"/>
</dbReference>
<protein>
    <submittedName>
        <fullName evidence="2">Uncharacterized protein</fullName>
    </submittedName>
</protein>
<gene>
    <name evidence="2" type="ORF">CC78DRAFT_539025</name>
</gene>
<name>A0A9P4NCC3_9PLEO</name>
<keyword evidence="1" id="KW-0472">Membrane</keyword>
<dbReference type="EMBL" id="ML986579">
    <property type="protein sequence ID" value="KAF2270500.1"/>
    <property type="molecule type" value="Genomic_DNA"/>
</dbReference>
<accession>A0A9P4NCC3</accession>
<dbReference type="AlphaFoldDB" id="A0A9P4NCC3"/>
<keyword evidence="1" id="KW-1133">Transmembrane helix</keyword>
<sequence length="152" mass="16990">MDLKEPLLPATIVLPAVGLTIGVTIAILKQMDLNNKFGLQTLQKIALVAVPTFLVAKWWATKIHGPMTHAARSTNAPDESEWKDDEKRCSKAEDVIDHILDDLREETPLRKGGELSERVEHGLSVADIMRRATWMSKKRREAVARKRGVVMG</sequence>
<evidence type="ECO:0000313" key="2">
    <source>
        <dbReference type="EMBL" id="KAF2270500.1"/>
    </source>
</evidence>
<proteinExistence type="predicted"/>
<evidence type="ECO:0000313" key="3">
    <source>
        <dbReference type="Proteomes" id="UP000800093"/>
    </source>
</evidence>
<feature type="transmembrane region" description="Helical" evidence="1">
    <location>
        <begin position="6"/>
        <end position="28"/>
    </location>
</feature>
<evidence type="ECO:0000256" key="1">
    <source>
        <dbReference type="SAM" id="Phobius"/>
    </source>
</evidence>
<comment type="caution">
    <text evidence="2">The sequence shown here is derived from an EMBL/GenBank/DDBJ whole genome shotgun (WGS) entry which is preliminary data.</text>
</comment>
<reference evidence="3" key="1">
    <citation type="journal article" date="2020" name="Stud. Mycol.">
        <title>101 Dothideomycetes genomes: A test case for predicting lifestyles and emergence of pathogens.</title>
        <authorList>
            <person name="Haridas S."/>
            <person name="Albert R."/>
            <person name="Binder M."/>
            <person name="Bloem J."/>
            <person name="LaButti K."/>
            <person name="Salamov A."/>
            <person name="Andreopoulos B."/>
            <person name="Baker S."/>
            <person name="Barry K."/>
            <person name="Bills G."/>
            <person name="Bluhm B."/>
            <person name="Cannon C."/>
            <person name="Castanera R."/>
            <person name="Culley D."/>
            <person name="Daum C."/>
            <person name="Ezra D."/>
            <person name="Gonzalez J."/>
            <person name="Henrissat B."/>
            <person name="Kuo A."/>
            <person name="Liang C."/>
            <person name="Lipzen A."/>
            <person name="Lutzoni F."/>
            <person name="Magnuson J."/>
            <person name="Mondo S."/>
            <person name="Nolan M."/>
            <person name="Ohm R."/>
            <person name="Pangilinan J."/>
            <person name="Park H.-J."/>
            <person name="Ramirez L."/>
            <person name="Alfaro M."/>
            <person name="Sun H."/>
            <person name="Tritt A."/>
            <person name="Yoshinaga Y."/>
            <person name="Zwiers L.-H."/>
            <person name="Turgeon B."/>
            <person name="Goodwin S."/>
            <person name="Spatafora J."/>
            <person name="Crous P."/>
            <person name="Grigoriev I."/>
        </authorList>
    </citation>
    <scope>NUCLEOTIDE SEQUENCE [LARGE SCALE GENOMIC DNA]</scope>
    <source>
        <strain evidence="3">CBS 304.66</strain>
    </source>
</reference>
<keyword evidence="1" id="KW-0812">Transmembrane</keyword>